<dbReference type="InterPro" id="IPR005135">
    <property type="entry name" value="Endo/exonuclease/phosphatase"/>
</dbReference>
<keyword evidence="3" id="KW-1185">Reference proteome</keyword>
<gene>
    <name evidence="2" type="ORF">HPB48_006987</name>
</gene>
<evidence type="ECO:0000259" key="1">
    <source>
        <dbReference type="Pfam" id="PF14529"/>
    </source>
</evidence>
<organism evidence="2 3">
    <name type="scientific">Haemaphysalis longicornis</name>
    <name type="common">Bush tick</name>
    <dbReference type="NCBI Taxonomy" id="44386"/>
    <lineage>
        <taxon>Eukaryota</taxon>
        <taxon>Metazoa</taxon>
        <taxon>Ecdysozoa</taxon>
        <taxon>Arthropoda</taxon>
        <taxon>Chelicerata</taxon>
        <taxon>Arachnida</taxon>
        <taxon>Acari</taxon>
        <taxon>Parasitiformes</taxon>
        <taxon>Ixodida</taxon>
        <taxon>Ixodoidea</taxon>
        <taxon>Ixodidae</taxon>
        <taxon>Haemaphysalinae</taxon>
        <taxon>Haemaphysalis</taxon>
    </lineage>
</organism>
<reference evidence="2 3" key="1">
    <citation type="journal article" date="2020" name="Cell">
        <title>Large-Scale Comparative Analyses of Tick Genomes Elucidate Their Genetic Diversity and Vector Capacities.</title>
        <authorList>
            <consortium name="Tick Genome and Microbiome Consortium (TIGMIC)"/>
            <person name="Jia N."/>
            <person name="Wang J."/>
            <person name="Shi W."/>
            <person name="Du L."/>
            <person name="Sun Y."/>
            <person name="Zhan W."/>
            <person name="Jiang J.F."/>
            <person name="Wang Q."/>
            <person name="Zhang B."/>
            <person name="Ji P."/>
            <person name="Bell-Sakyi L."/>
            <person name="Cui X.M."/>
            <person name="Yuan T.T."/>
            <person name="Jiang B.G."/>
            <person name="Yang W.F."/>
            <person name="Lam T.T."/>
            <person name="Chang Q.C."/>
            <person name="Ding S.J."/>
            <person name="Wang X.J."/>
            <person name="Zhu J.G."/>
            <person name="Ruan X.D."/>
            <person name="Zhao L."/>
            <person name="Wei J.T."/>
            <person name="Ye R.Z."/>
            <person name="Que T.C."/>
            <person name="Du C.H."/>
            <person name="Zhou Y.H."/>
            <person name="Cheng J.X."/>
            <person name="Dai P.F."/>
            <person name="Guo W.B."/>
            <person name="Han X.H."/>
            <person name="Huang E.J."/>
            <person name="Li L.F."/>
            <person name="Wei W."/>
            <person name="Gao Y.C."/>
            <person name="Liu J.Z."/>
            <person name="Shao H.Z."/>
            <person name="Wang X."/>
            <person name="Wang C.C."/>
            <person name="Yang T.C."/>
            <person name="Huo Q.B."/>
            <person name="Li W."/>
            <person name="Chen H.Y."/>
            <person name="Chen S.E."/>
            <person name="Zhou L.G."/>
            <person name="Ni X.B."/>
            <person name="Tian J.H."/>
            <person name="Sheng Y."/>
            <person name="Liu T."/>
            <person name="Pan Y.S."/>
            <person name="Xia L.Y."/>
            <person name="Li J."/>
            <person name="Zhao F."/>
            <person name="Cao W.C."/>
        </authorList>
    </citation>
    <scope>NUCLEOTIDE SEQUENCE [LARGE SCALE GENOMIC DNA]</scope>
    <source>
        <strain evidence="2">HaeL-2018</strain>
    </source>
</reference>
<dbReference type="InterPro" id="IPR036691">
    <property type="entry name" value="Endo/exonu/phosph_ase_sf"/>
</dbReference>
<dbReference type="Gene3D" id="3.60.10.10">
    <property type="entry name" value="Endonuclease/exonuclease/phosphatase"/>
    <property type="match status" value="1"/>
</dbReference>
<dbReference type="SUPFAM" id="SSF56219">
    <property type="entry name" value="DNase I-like"/>
    <property type="match status" value="1"/>
</dbReference>
<feature type="domain" description="Endonuclease/exonuclease/phosphatase" evidence="1">
    <location>
        <begin position="15"/>
        <end position="125"/>
    </location>
</feature>
<dbReference type="Proteomes" id="UP000821853">
    <property type="component" value="Chromosome 8"/>
</dbReference>
<dbReference type="OrthoDB" id="6497143at2759"/>
<dbReference type="Pfam" id="PF14529">
    <property type="entry name" value="Exo_endo_phos_2"/>
    <property type="match status" value="1"/>
</dbReference>
<dbReference type="AlphaFoldDB" id="A0A9J6GWC9"/>
<dbReference type="OMA" id="IWVERCK"/>
<comment type="caution">
    <text evidence="2">The sequence shown here is derived from an EMBL/GenBank/DDBJ whole genome shotgun (WGS) entry which is preliminary data.</text>
</comment>
<proteinExistence type="predicted"/>
<sequence length="333" mass="37879">MVTLLPLRKQDPSLHILNIYSSPKLPNVTYADVFTKALTVAGGEPLVIVGDSNSPSPHWGYRKEERRGRKLVELISTLGLTLQTDSAHPTRIGNSVTRDTCPDLTLAKHIRHAEWLSTNEHLDSDDCIILATIRTHPLTRPHQQGKLPDWVKFRSEYTASAPIAQQGYATRSQHLVTSLRQTEQTIQVTEATPVVDKHLHILEARRSLVRRWRRQKHNRKLKLRIAALTQDVAEYSGHLADSIWVERCKNAAKHMSNRSTWRFFRALIDPSQTRTETQNHLQRALHACAGDADKLPQALRDKYICGPHDSIEPAFSMQARRTQTWIVAFNSTI</sequence>
<evidence type="ECO:0000313" key="3">
    <source>
        <dbReference type="Proteomes" id="UP000821853"/>
    </source>
</evidence>
<accession>A0A9J6GWC9</accession>
<dbReference type="VEuPathDB" id="VectorBase:HLOH_062157"/>
<name>A0A9J6GWC9_HAELO</name>
<evidence type="ECO:0000313" key="2">
    <source>
        <dbReference type="EMBL" id="KAH9379491.1"/>
    </source>
</evidence>
<protein>
    <recommendedName>
        <fullName evidence="1">Endonuclease/exonuclease/phosphatase domain-containing protein</fullName>
    </recommendedName>
</protein>
<dbReference type="GO" id="GO:0003824">
    <property type="term" value="F:catalytic activity"/>
    <property type="evidence" value="ECO:0007669"/>
    <property type="project" value="InterPro"/>
</dbReference>
<dbReference type="EMBL" id="JABSTR010000010">
    <property type="protein sequence ID" value="KAH9379491.1"/>
    <property type="molecule type" value="Genomic_DNA"/>
</dbReference>